<organism evidence="2 3">
    <name type="scientific">Trichoderma longibrachiatum ATCC 18648</name>
    <dbReference type="NCBI Taxonomy" id="983965"/>
    <lineage>
        <taxon>Eukaryota</taxon>
        <taxon>Fungi</taxon>
        <taxon>Dikarya</taxon>
        <taxon>Ascomycota</taxon>
        <taxon>Pezizomycotina</taxon>
        <taxon>Sordariomycetes</taxon>
        <taxon>Hypocreomycetidae</taxon>
        <taxon>Hypocreales</taxon>
        <taxon>Hypocreaceae</taxon>
        <taxon>Trichoderma</taxon>
    </lineage>
</organism>
<protein>
    <submittedName>
        <fullName evidence="2">Uncharacterized protein</fullName>
    </submittedName>
</protein>
<keyword evidence="1" id="KW-0472">Membrane</keyword>
<gene>
    <name evidence="2" type="ORF">M440DRAFT_1399625</name>
</gene>
<accession>A0A2T4CA86</accession>
<dbReference type="Proteomes" id="UP000240760">
    <property type="component" value="Unassembled WGS sequence"/>
</dbReference>
<keyword evidence="3" id="KW-1185">Reference proteome</keyword>
<keyword evidence="1" id="KW-0812">Transmembrane</keyword>
<keyword evidence="1" id="KW-1133">Transmembrane helix</keyword>
<dbReference type="AlphaFoldDB" id="A0A2T4CA86"/>
<sequence length="73" mass="7926">MPLVTAALIAFQGTIVCHFANLIDCTDNSGSGLCGLTRTTYSSHLLLECLFFGFSLFSLIFSPDIIEVPLQLQ</sequence>
<evidence type="ECO:0000313" key="2">
    <source>
        <dbReference type="EMBL" id="PTB78481.1"/>
    </source>
</evidence>
<proteinExistence type="predicted"/>
<name>A0A2T4CA86_TRILO</name>
<dbReference type="EMBL" id="KZ679129">
    <property type="protein sequence ID" value="PTB78481.1"/>
    <property type="molecule type" value="Genomic_DNA"/>
</dbReference>
<evidence type="ECO:0000256" key="1">
    <source>
        <dbReference type="SAM" id="Phobius"/>
    </source>
</evidence>
<feature type="transmembrane region" description="Helical" evidence="1">
    <location>
        <begin position="43"/>
        <end position="61"/>
    </location>
</feature>
<reference evidence="2 3" key="1">
    <citation type="submission" date="2016-07" db="EMBL/GenBank/DDBJ databases">
        <title>Multiple horizontal gene transfer events from other fungi enriched the ability of initially mycotrophic Trichoderma (Ascomycota) to feed on dead plant biomass.</title>
        <authorList>
            <consortium name="DOE Joint Genome Institute"/>
            <person name="Aerts A."/>
            <person name="Atanasova L."/>
            <person name="Chenthamara K."/>
            <person name="Zhang J."/>
            <person name="Grujic M."/>
            <person name="Henrissat B."/>
            <person name="Kuo A."/>
            <person name="Salamov A."/>
            <person name="Lipzen A."/>
            <person name="Labutti K."/>
            <person name="Barry K."/>
            <person name="Miao Y."/>
            <person name="Rahimi M.J."/>
            <person name="Shen Q."/>
            <person name="Grigoriev I.V."/>
            <person name="Kubicek C.P."/>
            <person name="Druzhinina I.S."/>
        </authorList>
    </citation>
    <scope>NUCLEOTIDE SEQUENCE [LARGE SCALE GENOMIC DNA]</scope>
    <source>
        <strain evidence="2 3">ATCC 18648</strain>
    </source>
</reference>
<evidence type="ECO:0000313" key="3">
    <source>
        <dbReference type="Proteomes" id="UP000240760"/>
    </source>
</evidence>